<evidence type="ECO:0000313" key="2">
    <source>
        <dbReference type="EMBL" id="KNH29709.1"/>
    </source>
</evidence>
<dbReference type="Gene3D" id="3.40.390.10">
    <property type="entry name" value="Collagenase (Catalytic Domain)"/>
    <property type="match status" value="1"/>
</dbReference>
<dbReference type="Proteomes" id="UP000036955">
    <property type="component" value="Unassembled WGS sequence"/>
</dbReference>
<dbReference type="InterPro" id="IPR024079">
    <property type="entry name" value="MetalloPept_cat_dom_sf"/>
</dbReference>
<feature type="domain" description="Dermonecrotic toxin N-terminal" evidence="1">
    <location>
        <begin position="809"/>
        <end position="1028"/>
    </location>
</feature>
<dbReference type="OrthoDB" id="7032306at2"/>
<protein>
    <recommendedName>
        <fullName evidence="1">Dermonecrotic toxin N-terminal domain-containing protein</fullName>
    </recommendedName>
</protein>
<gene>
    <name evidence="2" type="ORF">ACS77_03275</name>
</gene>
<dbReference type="EMBL" id="LFQK01000004">
    <property type="protein sequence ID" value="KNH29709.1"/>
    <property type="molecule type" value="Genomic_DNA"/>
</dbReference>
<reference evidence="2 3" key="1">
    <citation type="submission" date="2015-06" db="EMBL/GenBank/DDBJ databases">
        <authorList>
            <person name="Hoefler B.C."/>
            <person name="Straight P.D."/>
        </authorList>
    </citation>
    <scope>NUCLEOTIDE SEQUENCE [LARGE SCALE GENOMIC DNA]</scope>
    <source>
        <strain evidence="2 3">Riq4</strain>
    </source>
</reference>
<evidence type="ECO:0000259" key="1">
    <source>
        <dbReference type="Pfam" id="PF20178"/>
    </source>
</evidence>
<proteinExistence type="predicted"/>
<dbReference type="InterPro" id="IPR046673">
    <property type="entry name" value="ToxA_N"/>
</dbReference>
<evidence type="ECO:0000313" key="3">
    <source>
        <dbReference type="Proteomes" id="UP000036955"/>
    </source>
</evidence>
<dbReference type="Pfam" id="PF20178">
    <property type="entry name" value="ToxA_N"/>
    <property type="match status" value="1"/>
</dbReference>
<dbReference type="GO" id="GO:0008237">
    <property type="term" value="F:metallopeptidase activity"/>
    <property type="evidence" value="ECO:0007669"/>
    <property type="project" value="InterPro"/>
</dbReference>
<accession>A0A0L1MN69</accession>
<sequence>MPTPPAPLFFPEALHAPGHWNDLGKIHGLTRKDFEWLSHLELASQTLRLQQTPSMFAEKILLKSDALDPIPLAGSFVLSLTPADKGEILYTPYAGIKKFDSRAALTEQLNSQLNSVTEDDDLLAFMSLSARKTLAAATSIQVSFQAIEGEIFEDQRNVITAYQRVNEQAMLDELIKLPTLTSLLTTLLDELLQSAFPGLDQSQTRLNFYSVRPTDDGNQESASTRRWINSMSLSDAVLSYYRHQRWPSGQSHEFFHPEKKSTSIDQDHWETAVKTASSKLISLLSAKLQHYWDTAAADGASRRDFFSRAVREKARAEFLIKREADIINPEQSQALHQLIQLSAGTPSTLSLETVRLWEYEANFVELAGSLMISHSSSNAFLYTPAQGLQVLKDHQDLKNTLLSKFSAPGHEDELYGLLSLDERNRFIGFNHPQVSGEVISGSIFKKMFEAIITKQLQNIEYVLQVYRHSDGAVNVHALFDKALDIRSMISEQLLTLDAQGRWSTRPVLSGNQLPSQVLADKAAVFVKSFSDVTSLLSSKFASQPITSLALQSVYLEKLKPKIAHAFSLGLRGEASLRVLNTTLREADRAIVDTVFDPDKPDRGTRLALKGFRPDAYSLILECSGQKNVLPLANCVLLTERGGLDVQHSGRAILWTPAAGLEVFATVSSATTELNRRLLDDNKRLELLENLSPAQRRFHQSYKLNSLRLIEGHVLQRLAQSSIEHFLACCEHLRSQKLDDAQQIKALKKMTQRVIDTNLQRATLISQAITRQQSLPAWLGMAPVEEQQLHLELLEQYRNSVTDDKDYLHGIQTLTSYVHERLVTLIGSRFPGTQLDPDQIKITPNLALAGPSRSLTEFALNPVNAAQGTGFKIASTTSQALPAGLNQDTVRQLVRSLNIQSDYAKRVTDALTKAGTDADSRMQRFIQQLPWQLLQHAHALKLQQRLSSSAFDLIWQVLDMPDTIARAAVTGAHAIVRPLEMIKTAGVAAVKTLGLYLIGPGAGHDGPQILYAPYHASSIFTEFENEANVISAINTPGPLQELILRRLPEAEQSLFGNLFKSTVGQQSEITLASTPISGNLLAQLFNDNVSLLSKMLGSHSEITGQAEWEAAKNLFSSGIRLISGLLPGKLSYVQFLWQSYKDFKDSAEALQDHHWTQALQTFIAGAAQMVSLGRLSLESSIESAPATATSPPVAQPLVVPQWSQVKPTAPTRTALQPFETTTVALKDLTRRTTDGIYLEATSKRTYAPVGGKAYRVSKTGAIWRMINDQQQGPALLTTPGKQLVIDPDSHTIHYGKALSKMHNQYVSSRVVNSVLNIEARGMEDIRTKHPEKARMLVQAIDLARYYAFNSLHNLVQLRLLNPGTRLDTFLKAFFDTGSIDASVLDKIKKVIVPICKALVDPNEDLMNTEHFVVGSNKDWLDSTIAFVVNDDAQRRVHFTERFFDPKLDWYKYCLTEPFDVDDHSRAATLIHEFSHLFSKTVDIATVEARRPFTDLIATVTGFGVVTKQTQQDFQRRALSLATPREELFTRWNEPLQSWISLDSIDGLEHVAKDILKTTGCTTMEDARDAFLDPRNASQRIDTILRNADSVARLICEMGRQLDPVPAP</sequence>
<comment type="caution">
    <text evidence="2">The sequence shown here is derived from an EMBL/GenBank/DDBJ whole genome shotgun (WGS) entry which is preliminary data.</text>
</comment>
<name>A0A0L1MN69_PSESX</name>
<organism evidence="2 3">
    <name type="scientific">Pseudomonas syringae</name>
    <dbReference type="NCBI Taxonomy" id="317"/>
    <lineage>
        <taxon>Bacteria</taxon>
        <taxon>Pseudomonadati</taxon>
        <taxon>Pseudomonadota</taxon>
        <taxon>Gammaproteobacteria</taxon>
        <taxon>Pseudomonadales</taxon>
        <taxon>Pseudomonadaceae</taxon>
        <taxon>Pseudomonas</taxon>
    </lineage>
</organism>
<dbReference type="PATRIC" id="fig|317.197.peg.4028"/>